<proteinExistence type="predicted"/>
<dbReference type="RefSeq" id="WP_145305266.1">
    <property type="nucleotide sequence ID" value="NZ_CP037452.1"/>
</dbReference>
<evidence type="ECO:0000313" key="2">
    <source>
        <dbReference type="Proteomes" id="UP000318313"/>
    </source>
</evidence>
<sequence length="227" mass="26237">MKITGLTHHWGDRLWEQFEPGPQQSERCQRQNRGILKLLRYLETLDGPDFWIGDTTFGILDFCARDSQDEWDRVPVLASVETFGSEPFAYRVEYPLPFELLPWMSKGHLNQQEPQDFCDSYDPNVYEQLDWWGCATASGVEEGAYYILSAIANSNANPNRIRSSWMWYICPNCDFHSPHYQPECEGCKYVFPPQKQMEAVGMYRKANVPTGSVTPSTLRTDSSKKEI</sequence>
<dbReference type="KEGG" id="gfm:Enr17x_00660"/>
<dbReference type="AlphaFoldDB" id="A0A518I4R4"/>
<name>A0A518I4R4_9PLAN</name>
<organism evidence="1 2">
    <name type="scientific">Gimesia fumaroli</name>
    <dbReference type="NCBI Taxonomy" id="2527976"/>
    <lineage>
        <taxon>Bacteria</taxon>
        <taxon>Pseudomonadati</taxon>
        <taxon>Planctomycetota</taxon>
        <taxon>Planctomycetia</taxon>
        <taxon>Planctomycetales</taxon>
        <taxon>Planctomycetaceae</taxon>
        <taxon>Gimesia</taxon>
    </lineage>
</organism>
<accession>A0A518I4R4</accession>
<protein>
    <submittedName>
        <fullName evidence="1">Uncharacterized protein</fullName>
    </submittedName>
</protein>
<gene>
    <name evidence="1" type="ORF">Enr17x_00660</name>
</gene>
<reference evidence="1 2" key="1">
    <citation type="submission" date="2019-03" db="EMBL/GenBank/DDBJ databases">
        <title>Deep-cultivation of Planctomycetes and their phenomic and genomic characterization uncovers novel biology.</title>
        <authorList>
            <person name="Wiegand S."/>
            <person name="Jogler M."/>
            <person name="Boedeker C."/>
            <person name="Pinto D."/>
            <person name="Vollmers J."/>
            <person name="Rivas-Marin E."/>
            <person name="Kohn T."/>
            <person name="Peeters S.H."/>
            <person name="Heuer A."/>
            <person name="Rast P."/>
            <person name="Oberbeckmann S."/>
            <person name="Bunk B."/>
            <person name="Jeske O."/>
            <person name="Meyerdierks A."/>
            <person name="Storesund J.E."/>
            <person name="Kallscheuer N."/>
            <person name="Luecker S."/>
            <person name="Lage O.M."/>
            <person name="Pohl T."/>
            <person name="Merkel B.J."/>
            <person name="Hornburger P."/>
            <person name="Mueller R.-W."/>
            <person name="Bruemmer F."/>
            <person name="Labrenz M."/>
            <person name="Spormann A.M."/>
            <person name="Op den Camp H."/>
            <person name="Overmann J."/>
            <person name="Amann R."/>
            <person name="Jetten M.S.M."/>
            <person name="Mascher T."/>
            <person name="Medema M.H."/>
            <person name="Devos D.P."/>
            <person name="Kaster A.-K."/>
            <person name="Ovreas L."/>
            <person name="Rohde M."/>
            <person name="Galperin M.Y."/>
            <person name="Jogler C."/>
        </authorList>
    </citation>
    <scope>NUCLEOTIDE SEQUENCE [LARGE SCALE GENOMIC DNA]</scope>
    <source>
        <strain evidence="1 2">Enr17</strain>
    </source>
</reference>
<evidence type="ECO:0000313" key="1">
    <source>
        <dbReference type="EMBL" id="QDV48057.1"/>
    </source>
</evidence>
<dbReference type="OrthoDB" id="283593at2"/>
<dbReference type="EMBL" id="CP037452">
    <property type="protein sequence ID" value="QDV48057.1"/>
    <property type="molecule type" value="Genomic_DNA"/>
</dbReference>
<keyword evidence="2" id="KW-1185">Reference proteome</keyword>
<dbReference type="Proteomes" id="UP000318313">
    <property type="component" value="Chromosome"/>
</dbReference>